<feature type="region of interest" description="Disordered" evidence="1">
    <location>
        <begin position="413"/>
        <end position="492"/>
    </location>
</feature>
<evidence type="ECO:0000256" key="1">
    <source>
        <dbReference type="SAM" id="MobiDB-lite"/>
    </source>
</evidence>
<sequence>MANVIHVVEANDVGAAIVSSTTPSLSSLHESSGAGDTGPTTTAAVETHPLDDNSKLNPSGRPPTCPCNDTTNTLTSNTINLNSTASSMASPPYTHPREPRSAASTPSNLSFREGFTNHNINTNTTNVVIGHESSQLPPSPMARPRSVQPSEHLPHMHLLAERRPRPTESISSMSHSYRARVRPLSVTIDLSSVDPPAYEQNSSSTQQPQHWDQRSHSQNQRTSLTAPSLRSMAMSVQEQNYRPPSVLSANPSFAVGSSQAVVSPLHSTAGTEAVSVIVSPSMSAPRRPFLEEDELPEYITLSENGPPFKIPASESITYTVTPSQGPDEFQPQLQDEIIIHQPASRRRNTTGSTQEHTSLSFSGTFDHGQGNDQPETTLHTRRGAWTLEYWVNDTIMYLCYLMDPKHSTTSALVPRGLVPDTNTVPDQPRGEPDVQTTTAAPAPVNQGSGSGDMFNAFLAPEESTPEEEEDANEDEQGTMERVPTGHLRGGPPPLTRSRIQQLYHNFVSNDLSRTVNATNRVGGSGALATAIIARPRQVQNAESLDVSSSTPLSGSVVVPVEEEPSDTTTDTTGNMGTNQEEIASEEPTQESSGDEPTGTLEVALNPVVSDQIAVIDNHTNEDTSTQPPQSPRQHILLLPPIRSLPESDQAANDVPPVPEHNLFNNALTAEFFKNPTYALVSAEDPQTWIWWSTHHEHNLQRCRQEGPNEEVLMWWRTRVDYNTKEAKEKRKRLRQWQKWQAKEMEFAQQQRRELRRARHRRLEGEGSRRARGNRSQSQSQIQNDCQINSTTPTTLTSTPRKSDKKKKNKDKPKGTLVQRFFDYIQSKYPGMPHNDTMEITMRVRGLYYAWREDDCGTLPPSPAPSTSGYGTHSNAHESRHRRHHHHHHRRQDSHQYYQEDLRDTAHPSDGPLPPSSTPPPPLTPLSPSPPPPPRPPQHRTHTSSSLPLLHHLKSRPRMFTLVRDDSLVMGQRVKGGPVAEIWISDDDPSVALHEYFTSTSATYYPSILSEVPVSSSHHHGIEGLVMPSSASTSGGDPGSTSAPYYTYPSGGGGGGVTSDGASSITSNNGNTFMTEVSVATGGPMRSSTIASTFMAPVPSGRSFASSVARYNVSMGSPAPASIASLSDEEDDEEDEDEEEEEDEDSPEGEEEEEEELEVYDDQPYGPDGHTHAPSPSSSSFPPSLLRRKCVIRVLRGLNPEVETFALSTGPRLPELFELYTDQSMPGPSRWTFICSIVTFAVLFAAAFIGVAVSRS</sequence>
<feature type="compositionally biased region" description="Polar residues" evidence="1">
    <location>
        <begin position="773"/>
        <end position="788"/>
    </location>
</feature>
<feature type="region of interest" description="Disordered" evidence="1">
    <location>
        <begin position="24"/>
        <end position="121"/>
    </location>
</feature>
<keyword evidence="2" id="KW-0472">Membrane</keyword>
<feature type="compositionally biased region" description="Polar residues" evidence="1">
    <location>
        <begin position="541"/>
        <end position="553"/>
    </location>
</feature>
<feature type="compositionally biased region" description="Pro residues" evidence="1">
    <location>
        <begin position="910"/>
        <end position="935"/>
    </location>
</feature>
<proteinExistence type="predicted"/>
<feature type="compositionally biased region" description="Low complexity" evidence="1">
    <location>
        <begin position="66"/>
        <end position="87"/>
    </location>
</feature>
<feature type="compositionally biased region" description="Polar residues" evidence="1">
    <location>
        <begin position="349"/>
        <end position="363"/>
    </location>
</feature>
<feature type="compositionally biased region" description="Acidic residues" evidence="1">
    <location>
        <begin position="463"/>
        <end position="477"/>
    </location>
</feature>
<feature type="compositionally biased region" description="Basic and acidic residues" evidence="1">
    <location>
        <begin position="897"/>
        <end position="906"/>
    </location>
</feature>
<feature type="compositionally biased region" description="Polar residues" evidence="1">
    <location>
        <begin position="864"/>
        <end position="873"/>
    </location>
</feature>
<protein>
    <submittedName>
        <fullName evidence="3">Uncharacterized protein</fullName>
    </submittedName>
</protein>
<dbReference type="Proteomes" id="UP000696485">
    <property type="component" value="Unassembled WGS sequence"/>
</dbReference>
<feature type="compositionally biased region" description="Low complexity" evidence="1">
    <location>
        <begin position="33"/>
        <end position="44"/>
    </location>
</feature>
<feature type="compositionally biased region" description="Polar residues" evidence="1">
    <location>
        <begin position="199"/>
        <end position="226"/>
    </location>
</feature>
<name>A0A9P5SPE3_9FUNG</name>
<feature type="compositionally biased region" description="Basic residues" evidence="1">
    <location>
        <begin position="878"/>
        <end position="891"/>
    </location>
</feature>
<feature type="region of interest" description="Disordered" evidence="1">
    <location>
        <begin position="1115"/>
        <end position="1181"/>
    </location>
</feature>
<keyword evidence="2" id="KW-0812">Transmembrane</keyword>
<reference evidence="3" key="1">
    <citation type="journal article" date="2020" name="Fungal Divers.">
        <title>Resolving the Mortierellaceae phylogeny through synthesis of multi-gene phylogenetics and phylogenomics.</title>
        <authorList>
            <person name="Vandepol N."/>
            <person name="Liber J."/>
            <person name="Desiro A."/>
            <person name="Na H."/>
            <person name="Kennedy M."/>
            <person name="Barry K."/>
            <person name="Grigoriev I.V."/>
            <person name="Miller A.N."/>
            <person name="O'Donnell K."/>
            <person name="Stajich J.E."/>
            <person name="Bonito G."/>
        </authorList>
    </citation>
    <scope>NUCLEOTIDE SEQUENCE</scope>
    <source>
        <strain evidence="3">NVP1</strain>
    </source>
</reference>
<dbReference type="AlphaFoldDB" id="A0A9P5SPE3"/>
<keyword evidence="2" id="KW-1133">Transmembrane helix</keyword>
<feature type="region of interest" description="Disordered" evidence="1">
    <location>
        <begin position="858"/>
        <end position="951"/>
    </location>
</feature>
<accession>A0A9P5SPE3</accession>
<gene>
    <name evidence="3" type="ORF">BG006_000933</name>
</gene>
<feature type="region of interest" description="Disordered" evidence="1">
    <location>
        <begin position="1027"/>
        <end position="1046"/>
    </location>
</feature>
<evidence type="ECO:0000313" key="3">
    <source>
        <dbReference type="EMBL" id="KAF9335068.1"/>
    </source>
</evidence>
<evidence type="ECO:0000256" key="2">
    <source>
        <dbReference type="SAM" id="Phobius"/>
    </source>
</evidence>
<dbReference type="EMBL" id="JAAAUY010000117">
    <property type="protein sequence ID" value="KAF9335068.1"/>
    <property type="molecule type" value="Genomic_DNA"/>
</dbReference>
<keyword evidence="4" id="KW-1185">Reference proteome</keyword>
<feature type="region of interest" description="Disordered" evidence="1">
    <location>
        <begin position="344"/>
        <end position="377"/>
    </location>
</feature>
<comment type="caution">
    <text evidence="3">The sequence shown here is derived from an EMBL/GenBank/DDBJ whole genome shotgun (WGS) entry which is preliminary data.</text>
</comment>
<feature type="compositionally biased region" description="Acidic residues" evidence="1">
    <location>
        <begin position="1126"/>
        <end position="1160"/>
    </location>
</feature>
<feature type="region of interest" description="Disordered" evidence="1">
    <location>
        <begin position="541"/>
        <end position="599"/>
    </location>
</feature>
<feature type="compositionally biased region" description="Low complexity" evidence="1">
    <location>
        <begin position="789"/>
        <end position="799"/>
    </location>
</feature>
<feature type="compositionally biased region" description="Polar residues" evidence="1">
    <location>
        <begin position="1028"/>
        <end position="1043"/>
    </location>
</feature>
<organism evidence="3 4">
    <name type="scientific">Podila minutissima</name>
    <dbReference type="NCBI Taxonomy" id="64525"/>
    <lineage>
        <taxon>Eukaryota</taxon>
        <taxon>Fungi</taxon>
        <taxon>Fungi incertae sedis</taxon>
        <taxon>Mucoromycota</taxon>
        <taxon>Mortierellomycotina</taxon>
        <taxon>Mortierellomycetes</taxon>
        <taxon>Mortierellales</taxon>
        <taxon>Mortierellaceae</taxon>
        <taxon>Podila</taxon>
    </lineage>
</organism>
<feature type="region of interest" description="Disordered" evidence="1">
    <location>
        <begin position="750"/>
        <end position="814"/>
    </location>
</feature>
<evidence type="ECO:0000313" key="4">
    <source>
        <dbReference type="Proteomes" id="UP000696485"/>
    </source>
</evidence>
<feature type="transmembrane region" description="Helical" evidence="2">
    <location>
        <begin position="1230"/>
        <end position="1252"/>
    </location>
</feature>
<feature type="region of interest" description="Disordered" evidence="1">
    <location>
        <begin position="192"/>
        <end position="226"/>
    </location>
</feature>